<reference evidence="3" key="1">
    <citation type="journal article" date="2014" name="Int. J. Syst. Evol. Microbiol.">
        <title>Complete genome sequence of Corynebacterium casei LMG S-19264T (=DSM 44701T), isolated from a smear-ripened cheese.</title>
        <authorList>
            <consortium name="US DOE Joint Genome Institute (JGI-PGF)"/>
            <person name="Walter F."/>
            <person name="Albersmeier A."/>
            <person name="Kalinowski J."/>
            <person name="Ruckert C."/>
        </authorList>
    </citation>
    <scope>NUCLEOTIDE SEQUENCE</scope>
    <source>
        <strain evidence="3">KCTC 12113</strain>
    </source>
</reference>
<feature type="domain" description="TonB C-terminal" evidence="2">
    <location>
        <begin position="391"/>
        <end position="480"/>
    </location>
</feature>
<keyword evidence="1" id="KW-1133">Transmembrane helix</keyword>
<dbReference type="GO" id="GO:0031992">
    <property type="term" value="F:energy transducer activity"/>
    <property type="evidence" value="ECO:0007669"/>
    <property type="project" value="TreeGrafter"/>
</dbReference>
<dbReference type="GO" id="GO:0055085">
    <property type="term" value="P:transmembrane transport"/>
    <property type="evidence" value="ECO:0007669"/>
    <property type="project" value="InterPro"/>
</dbReference>
<sequence>MELSAGVVGTPKPTPSIQFSTTEMALYGGMLLAAVLFCFKLDQLYRLKRKGEIRYFESFTRIMVHNSQMAFSFFRSIFIGDKVLEKDHDSIIQHELVHIEQRHSLDLLFFEVMRIVAWFNPMVYVYQNRISELHEFIADAKVAKTHKEEQYQMLLSQVFQTQNISFINHFYKSSLIKKRIVMLQKTKSKQIWRLKYLLMLPLVAGMLAYTSSEAQEAQKNDLESIALPEIVVNGSENATISRSGNWDRADVEIMDKIPVFVSCDKEADRNACFETEFKSFVLENLEYPIEAKKKGIQGRVNAMFTAGTDGSIGGLRFRSTAKIFEEEVKRVVSNLPKMISGEHMGKKVEITFTIPITFKLNEQSGIDIPFATVEKVPVFPGCENAEDKRACFNEMMQNHIRENFRYPEEAQKDSIQGRVNILLVIQEDGSIGGVKTRGPDTLLEDEAARIISLLPSMTSGKQKGKNVRVPYSIPITFKLQ</sequence>
<evidence type="ECO:0000313" key="3">
    <source>
        <dbReference type="EMBL" id="GGW35408.1"/>
    </source>
</evidence>
<dbReference type="Gene3D" id="3.30.1150.10">
    <property type="match status" value="2"/>
</dbReference>
<feature type="transmembrane region" description="Helical" evidence="1">
    <location>
        <begin position="194"/>
        <end position="212"/>
    </location>
</feature>
<dbReference type="EMBL" id="BMWP01000012">
    <property type="protein sequence ID" value="GGW35408.1"/>
    <property type="molecule type" value="Genomic_DNA"/>
</dbReference>
<dbReference type="InterPro" id="IPR037682">
    <property type="entry name" value="TonB_C"/>
</dbReference>
<dbReference type="PROSITE" id="PS52015">
    <property type="entry name" value="TONB_CTD"/>
    <property type="match status" value="2"/>
</dbReference>
<gene>
    <name evidence="3" type="ORF">GCM10007383_20510</name>
</gene>
<evidence type="ECO:0000256" key="1">
    <source>
        <dbReference type="SAM" id="Phobius"/>
    </source>
</evidence>
<dbReference type="CDD" id="cd07341">
    <property type="entry name" value="M56_BlaR1_MecR1_like"/>
    <property type="match status" value="1"/>
</dbReference>
<dbReference type="Pfam" id="PF05569">
    <property type="entry name" value="Peptidase_M56"/>
    <property type="match status" value="1"/>
</dbReference>
<name>A0A918IWG9_9FLAO</name>
<dbReference type="InterPro" id="IPR008756">
    <property type="entry name" value="Peptidase_M56"/>
</dbReference>
<keyword evidence="4" id="KW-1185">Reference proteome</keyword>
<reference evidence="3" key="2">
    <citation type="submission" date="2020-09" db="EMBL/GenBank/DDBJ databases">
        <authorList>
            <person name="Sun Q."/>
            <person name="Kim S."/>
        </authorList>
    </citation>
    <scope>NUCLEOTIDE SEQUENCE</scope>
    <source>
        <strain evidence="3">KCTC 12113</strain>
    </source>
</reference>
<dbReference type="InterPro" id="IPR051045">
    <property type="entry name" value="TonB-dependent_transducer"/>
</dbReference>
<proteinExistence type="predicted"/>
<dbReference type="SUPFAM" id="SSF74653">
    <property type="entry name" value="TolA/TonB C-terminal domain"/>
    <property type="match status" value="2"/>
</dbReference>
<dbReference type="PANTHER" id="PTHR33446">
    <property type="entry name" value="PROTEIN TONB-RELATED"/>
    <property type="match status" value="1"/>
</dbReference>
<evidence type="ECO:0000259" key="2">
    <source>
        <dbReference type="PROSITE" id="PS52015"/>
    </source>
</evidence>
<protein>
    <submittedName>
        <fullName evidence="3">Cell envelope biogenesis protein TonB</fullName>
    </submittedName>
</protein>
<dbReference type="GO" id="GO:0098797">
    <property type="term" value="C:plasma membrane protein complex"/>
    <property type="evidence" value="ECO:0007669"/>
    <property type="project" value="TreeGrafter"/>
</dbReference>
<dbReference type="Pfam" id="PF03544">
    <property type="entry name" value="TonB_C"/>
    <property type="match status" value="2"/>
</dbReference>
<dbReference type="PANTHER" id="PTHR33446:SF2">
    <property type="entry name" value="PROTEIN TONB"/>
    <property type="match status" value="1"/>
</dbReference>
<feature type="transmembrane region" description="Helical" evidence="1">
    <location>
        <begin position="24"/>
        <end position="41"/>
    </location>
</feature>
<organism evidence="3 4">
    <name type="scientific">Arenibacter certesii</name>
    <dbReference type="NCBI Taxonomy" id="228955"/>
    <lineage>
        <taxon>Bacteria</taxon>
        <taxon>Pseudomonadati</taxon>
        <taxon>Bacteroidota</taxon>
        <taxon>Flavobacteriia</taxon>
        <taxon>Flavobacteriales</taxon>
        <taxon>Flavobacteriaceae</taxon>
        <taxon>Arenibacter</taxon>
    </lineage>
</organism>
<dbReference type="Proteomes" id="UP000634668">
    <property type="component" value="Unassembled WGS sequence"/>
</dbReference>
<comment type="caution">
    <text evidence="3">The sequence shown here is derived from an EMBL/GenBank/DDBJ whole genome shotgun (WGS) entry which is preliminary data.</text>
</comment>
<feature type="domain" description="TonB C-terminal" evidence="2">
    <location>
        <begin position="272"/>
        <end position="367"/>
    </location>
</feature>
<accession>A0A918IWG9</accession>
<keyword evidence="1" id="KW-0472">Membrane</keyword>
<evidence type="ECO:0000313" key="4">
    <source>
        <dbReference type="Proteomes" id="UP000634668"/>
    </source>
</evidence>
<keyword evidence="1" id="KW-0812">Transmembrane</keyword>
<dbReference type="AlphaFoldDB" id="A0A918IWG9"/>